<dbReference type="Proteomes" id="UP000028045">
    <property type="component" value="Unassembled WGS sequence"/>
</dbReference>
<evidence type="ECO:0000256" key="1">
    <source>
        <dbReference type="SAM" id="MobiDB-lite"/>
    </source>
</evidence>
<feature type="chain" id="PRO_5001771592" description="Extracellular membrane protein CFEM domain-containing protein" evidence="2">
    <location>
        <begin position="26"/>
        <end position="176"/>
    </location>
</feature>
<reference evidence="3 4" key="1">
    <citation type="journal article" date="2014" name="BMC Genomics">
        <title>Comparative genome sequencing reveals chemotype-specific gene clusters in the toxigenic black mold Stachybotrys.</title>
        <authorList>
            <person name="Semeiks J."/>
            <person name="Borek D."/>
            <person name="Otwinowski Z."/>
            <person name="Grishin N.V."/>
        </authorList>
    </citation>
    <scope>NUCLEOTIDE SEQUENCE [LARGE SCALE GENOMIC DNA]</scope>
    <source>
        <strain evidence="4">CBS 109288 / IBT 7711</strain>
    </source>
</reference>
<dbReference type="AlphaFoldDB" id="A0A084B3T7"/>
<feature type="signal peptide" evidence="2">
    <location>
        <begin position="1"/>
        <end position="25"/>
    </location>
</feature>
<evidence type="ECO:0000313" key="4">
    <source>
        <dbReference type="Proteomes" id="UP000028045"/>
    </source>
</evidence>
<dbReference type="HOGENOM" id="CLU_1526141_0_0_1"/>
<evidence type="ECO:0000256" key="2">
    <source>
        <dbReference type="SAM" id="SignalP"/>
    </source>
</evidence>
<dbReference type="OrthoDB" id="5102362at2759"/>
<dbReference type="EMBL" id="KL648097">
    <property type="protein sequence ID" value="KEY72216.1"/>
    <property type="molecule type" value="Genomic_DNA"/>
</dbReference>
<feature type="region of interest" description="Disordered" evidence="1">
    <location>
        <begin position="123"/>
        <end position="152"/>
    </location>
</feature>
<evidence type="ECO:0008006" key="5">
    <source>
        <dbReference type="Google" id="ProtNLM"/>
    </source>
</evidence>
<evidence type="ECO:0000313" key="3">
    <source>
        <dbReference type="EMBL" id="KEY72216.1"/>
    </source>
</evidence>
<organism evidence="3 4">
    <name type="scientific">Stachybotrys chartarum (strain CBS 109288 / IBT 7711)</name>
    <name type="common">Toxic black mold</name>
    <name type="synonym">Stilbospora chartarum</name>
    <dbReference type="NCBI Taxonomy" id="1280523"/>
    <lineage>
        <taxon>Eukaryota</taxon>
        <taxon>Fungi</taxon>
        <taxon>Dikarya</taxon>
        <taxon>Ascomycota</taxon>
        <taxon>Pezizomycotina</taxon>
        <taxon>Sordariomycetes</taxon>
        <taxon>Hypocreomycetidae</taxon>
        <taxon>Hypocreales</taxon>
        <taxon>Stachybotryaceae</taxon>
        <taxon>Stachybotrys</taxon>
    </lineage>
</organism>
<sequence length="176" mass="18940">MKIFGVAYPVSRLLLLVSMQSLAATKRIFINNVQPGYADLSACAELPLSTLVRDMMSGCGDDQMTTSFSCFCGRNSTDFVTMISTDVESHCTEEEEDAGAQATAAVEVFKSYCHLTPRNATAVYSRSGPSAPPPTDFVPPTSTANGPTPTSSATTAAISGWLRRMLVFRLIMYLSE</sequence>
<accession>A0A084B3T7</accession>
<keyword evidence="4" id="KW-1185">Reference proteome</keyword>
<feature type="compositionally biased region" description="Low complexity" evidence="1">
    <location>
        <begin position="139"/>
        <end position="152"/>
    </location>
</feature>
<gene>
    <name evidence="3" type="ORF">S7711_10353</name>
</gene>
<name>A0A084B3T7_STACB</name>
<protein>
    <recommendedName>
        <fullName evidence="5">Extracellular membrane protein CFEM domain-containing protein</fullName>
    </recommendedName>
</protein>
<keyword evidence="2" id="KW-0732">Signal</keyword>
<proteinExistence type="predicted"/>